<keyword evidence="7" id="KW-1185">Reference proteome</keyword>
<dbReference type="Gene3D" id="3.40.50.300">
    <property type="entry name" value="P-loop containing nucleotide triphosphate hydrolases"/>
    <property type="match status" value="1"/>
</dbReference>
<dbReference type="GO" id="GO:0005524">
    <property type="term" value="F:ATP binding"/>
    <property type="evidence" value="ECO:0007669"/>
    <property type="project" value="UniProtKB-KW"/>
</dbReference>
<dbReference type="GO" id="GO:0055085">
    <property type="term" value="P:transmembrane transport"/>
    <property type="evidence" value="ECO:0007669"/>
    <property type="project" value="UniProtKB-ARBA"/>
</dbReference>
<comment type="caution">
    <text evidence="6">The sequence shown here is derived from an EMBL/GenBank/DDBJ whole genome shotgun (WGS) entry which is preliminary data.</text>
</comment>
<evidence type="ECO:0000256" key="2">
    <source>
        <dbReference type="ARBA" id="ARBA00022448"/>
    </source>
</evidence>
<dbReference type="SMART" id="SM00382">
    <property type="entry name" value="AAA"/>
    <property type="match status" value="1"/>
</dbReference>
<accession>A0A848DG98</accession>
<dbReference type="FunFam" id="3.40.50.300:FF:000016">
    <property type="entry name" value="Oligopeptide ABC transporter ATP-binding component"/>
    <property type="match status" value="1"/>
</dbReference>
<dbReference type="InterPro" id="IPR003439">
    <property type="entry name" value="ABC_transporter-like_ATP-bd"/>
</dbReference>
<comment type="similarity">
    <text evidence="1">Belongs to the ABC transporter superfamily.</text>
</comment>
<dbReference type="CDD" id="cd03257">
    <property type="entry name" value="ABC_NikE_OppD_transporters"/>
    <property type="match status" value="1"/>
</dbReference>
<evidence type="ECO:0000256" key="3">
    <source>
        <dbReference type="ARBA" id="ARBA00022741"/>
    </source>
</evidence>
<feature type="domain" description="ABC transporter" evidence="5">
    <location>
        <begin position="31"/>
        <end position="270"/>
    </location>
</feature>
<dbReference type="EMBL" id="JAAXKZ010000020">
    <property type="protein sequence ID" value="NMH91585.1"/>
    <property type="molecule type" value="Genomic_DNA"/>
</dbReference>
<keyword evidence="3" id="KW-0547">Nucleotide-binding</keyword>
<gene>
    <name evidence="6" type="ORF">HF519_08295</name>
</gene>
<dbReference type="SUPFAM" id="SSF52540">
    <property type="entry name" value="P-loop containing nucleoside triphosphate hydrolases"/>
    <property type="match status" value="1"/>
</dbReference>
<protein>
    <submittedName>
        <fullName evidence="6">ATP-binding cassette domain-containing protein</fullName>
    </submittedName>
</protein>
<dbReference type="PANTHER" id="PTHR43776">
    <property type="entry name" value="TRANSPORT ATP-BINDING PROTEIN"/>
    <property type="match status" value="1"/>
</dbReference>
<proteinExistence type="inferred from homology"/>
<dbReference type="Proteomes" id="UP000586918">
    <property type="component" value="Unassembled WGS sequence"/>
</dbReference>
<name>A0A848DG98_9PSEU</name>
<dbReference type="InterPro" id="IPR017871">
    <property type="entry name" value="ABC_transporter-like_CS"/>
</dbReference>
<dbReference type="GO" id="GO:0015833">
    <property type="term" value="P:peptide transport"/>
    <property type="evidence" value="ECO:0007669"/>
    <property type="project" value="InterPro"/>
</dbReference>
<dbReference type="InterPro" id="IPR027417">
    <property type="entry name" value="P-loop_NTPase"/>
</dbReference>
<dbReference type="RefSeq" id="WP_169411832.1">
    <property type="nucleotide sequence ID" value="NZ_JAAXKZ010000020.1"/>
</dbReference>
<dbReference type="Pfam" id="PF00005">
    <property type="entry name" value="ABC_tran"/>
    <property type="match status" value="1"/>
</dbReference>
<dbReference type="NCBIfam" id="TIGR01727">
    <property type="entry name" value="oligo_HPY"/>
    <property type="match status" value="1"/>
</dbReference>
<dbReference type="InterPro" id="IPR050319">
    <property type="entry name" value="ABC_transp_ATP-bind"/>
</dbReference>
<sequence length="351" mass="38326">MSAPAVHPDGVVPAGGAPLLSVRHLVKHFPARSKGLIRRAAGEVHAVCDVSFDLAAGETLGLVGESGCGKSTTARMALNLIPATSGEVRYRGRDLTTVSRPQMRSLRRELQIVFQDPYAALDPRLSVHDIIAEPLRIHRRYDAGGPDTVRELMRRVGLDPEHGHRLPHEFSGGQRQRIGVARALALRPAVLVLDEPVSALDVSVQAGVLNLLAELQSELGPAYLFVSHDLSVVRHIADRVAVMYLGRIVETGPVDRLFDGPAHPYTQALISAIPLPDPRRERARERLTLAGELPSPLAPPSGCRFRTRCPTFADDLGEGERRRCTEVVPELVERGQGHPVACHFARRRSML</sequence>
<evidence type="ECO:0000256" key="1">
    <source>
        <dbReference type="ARBA" id="ARBA00005417"/>
    </source>
</evidence>
<dbReference type="PROSITE" id="PS00211">
    <property type="entry name" value="ABC_TRANSPORTER_1"/>
    <property type="match status" value="1"/>
</dbReference>
<dbReference type="Pfam" id="PF08352">
    <property type="entry name" value="oligo_HPY"/>
    <property type="match status" value="1"/>
</dbReference>
<dbReference type="InterPro" id="IPR013563">
    <property type="entry name" value="Oligopep_ABC_C"/>
</dbReference>
<keyword evidence="2" id="KW-0813">Transport</keyword>
<dbReference type="PANTHER" id="PTHR43776:SF7">
    <property type="entry name" value="D,D-DIPEPTIDE TRANSPORT ATP-BINDING PROTEIN DDPF-RELATED"/>
    <property type="match status" value="1"/>
</dbReference>
<evidence type="ECO:0000313" key="7">
    <source>
        <dbReference type="Proteomes" id="UP000586918"/>
    </source>
</evidence>
<reference evidence="6 7" key="1">
    <citation type="submission" date="2020-04" db="EMBL/GenBank/DDBJ databases">
        <authorList>
            <person name="Klaysubun C."/>
            <person name="Duangmal K."/>
            <person name="Lipun K."/>
        </authorList>
    </citation>
    <scope>NUCLEOTIDE SEQUENCE [LARGE SCALE GENOMIC DNA]</scope>
    <source>
        <strain evidence="6 7">DSM 45300</strain>
    </source>
</reference>
<dbReference type="PROSITE" id="PS50893">
    <property type="entry name" value="ABC_TRANSPORTER_2"/>
    <property type="match status" value="1"/>
</dbReference>
<dbReference type="AlphaFoldDB" id="A0A848DG98"/>
<organism evidence="6 7">
    <name type="scientific">Pseudonocardia bannensis</name>
    <dbReference type="NCBI Taxonomy" id="630973"/>
    <lineage>
        <taxon>Bacteria</taxon>
        <taxon>Bacillati</taxon>
        <taxon>Actinomycetota</taxon>
        <taxon>Actinomycetes</taxon>
        <taxon>Pseudonocardiales</taxon>
        <taxon>Pseudonocardiaceae</taxon>
        <taxon>Pseudonocardia</taxon>
    </lineage>
</organism>
<dbReference type="InterPro" id="IPR003593">
    <property type="entry name" value="AAA+_ATPase"/>
</dbReference>
<keyword evidence="4 6" id="KW-0067">ATP-binding</keyword>
<evidence type="ECO:0000256" key="4">
    <source>
        <dbReference type="ARBA" id="ARBA00022840"/>
    </source>
</evidence>
<evidence type="ECO:0000313" key="6">
    <source>
        <dbReference type="EMBL" id="NMH91585.1"/>
    </source>
</evidence>
<dbReference type="GO" id="GO:0016887">
    <property type="term" value="F:ATP hydrolysis activity"/>
    <property type="evidence" value="ECO:0007669"/>
    <property type="project" value="InterPro"/>
</dbReference>
<evidence type="ECO:0000259" key="5">
    <source>
        <dbReference type="PROSITE" id="PS50893"/>
    </source>
</evidence>